<organism evidence="2">
    <name type="scientific">sediment metagenome</name>
    <dbReference type="NCBI Taxonomy" id="749907"/>
    <lineage>
        <taxon>unclassified sequences</taxon>
        <taxon>metagenomes</taxon>
        <taxon>ecological metagenomes</taxon>
    </lineage>
</organism>
<dbReference type="PROSITE" id="PS50800">
    <property type="entry name" value="SAP"/>
    <property type="match status" value="1"/>
</dbReference>
<accession>D9PIH3</accession>
<evidence type="ECO:0000313" key="2">
    <source>
        <dbReference type="EMBL" id="EFK96638.1"/>
    </source>
</evidence>
<reference evidence="2" key="1">
    <citation type="submission" date="2010-07" db="EMBL/GenBank/DDBJ databases">
        <authorList>
            <consortium name="CONSOLIDER consortium CSD2007-00005"/>
            <person name="Guazzaroni M.-E."/>
            <person name="Richter M."/>
            <person name="Garcia-Salamanca A."/>
            <person name="Yarza P."/>
            <person name="Ferrer M."/>
        </authorList>
    </citation>
    <scope>NUCLEOTIDE SEQUENCE</scope>
</reference>
<reference evidence="2" key="2">
    <citation type="journal article" date="2011" name="Microb. Ecol.">
        <title>Taxonomic and Functional Metagenomic Profiling of the Microbial Community in the Anoxic Sediment of a Sub-saline Shallow Lake (Laguna de Carrizo, Central Spain).</title>
        <authorList>
            <person name="Ferrer M."/>
            <person name="Guazzaroni M.E."/>
            <person name="Richter M."/>
            <person name="Garcia-Salamanca A."/>
            <person name="Yarza P."/>
            <person name="Suarez-Suarez A."/>
            <person name="Solano J."/>
            <person name="Alcaide M."/>
            <person name="van Dillewijn P."/>
            <person name="Molina-Henares M.A."/>
            <person name="Lopez-Cortes N."/>
            <person name="Al-Ramahi Y."/>
            <person name="Guerrero C."/>
            <person name="Acosta A."/>
            <person name="de Eugenio L.I."/>
            <person name="Martinez V."/>
            <person name="Marques S."/>
            <person name="Rojo F."/>
            <person name="Santero E."/>
            <person name="Genilloud O."/>
            <person name="Perez-Perez J."/>
            <person name="Rossello-Mora R."/>
            <person name="Ramos J.L."/>
        </authorList>
    </citation>
    <scope>NUCLEOTIDE SEQUENCE</scope>
</reference>
<proteinExistence type="predicted"/>
<protein>
    <recommendedName>
        <fullName evidence="1">SAP domain-containing protein</fullName>
    </recommendedName>
</protein>
<feature type="domain" description="SAP" evidence="1">
    <location>
        <begin position="335"/>
        <end position="369"/>
    </location>
</feature>
<comment type="caution">
    <text evidence="2">The sequence shown here is derived from an EMBL/GenBank/DDBJ whole genome shotgun (WGS) entry which is preliminary data.</text>
</comment>
<gene>
    <name evidence="2" type="ORF">LDC_1331</name>
</gene>
<name>D9PIH3_9ZZZZ</name>
<evidence type="ECO:0000259" key="1">
    <source>
        <dbReference type="PROSITE" id="PS50800"/>
    </source>
</evidence>
<dbReference type="AlphaFoldDB" id="D9PIH3"/>
<dbReference type="InterPro" id="IPR003034">
    <property type="entry name" value="SAP_dom"/>
</dbReference>
<dbReference type="EMBL" id="ADZX01000432">
    <property type="protein sequence ID" value="EFK96638.1"/>
    <property type="molecule type" value="Genomic_DNA"/>
</dbReference>
<sequence length="463" mass="52257">MSIVNTIRFRLEPDRILPQFQRLRWEVIEVSLADVLLRGIHPWMGPNEPPSLEAEFLNRFNGKDAKPEALEGFGLAYDLNQSSVPYMDSRSRFERTLHSIRESVYFVEGLSYVELLEVAKNRLREEWNNATARRLLEKVCFGFPTLRQFLKRKDPRLKLSGYGDLDRYNLGRVLSLEDFAERDSLLIAEGIPTPNFRNARFLERITDGKGRLRLLPELHDFAISAHSTVSGPPVSSVHVVWHVTRSGHTLAFHPDIGGSAPKRTAAREFAERWRTDQGRLVFRTSIQQACEMMAAGVAAPTFPRLSYTQKLAGLPASAELTQSRVDAFHIGGYPTQRLNGAQLRELLRTYGVSMTGTKEDLLEKLSALAARKYAEKEATMDAYFRANRLVLVAKLPPYAERLTVFQDVSKLHNLLLTMYALRHLRGNAILEPDHENATYTVEELALALVTGKVALAGGFLLVA</sequence>